<sequence length="292" mass="30944">MMHPPPEAFLRAIERHRAQIESHEPSPPVRTLTWTAAGLLTLGVHVGLYLALTQQTAPPPVPLQMPAAVMIDMSPEPTVAKSTTDNATNQPDAPDSQQAKPEPEEEPPPPPEPEPIVEAPPPPPQAKPLAILPPKPPKAEKKVERKPPEKKIEKPVEKKKPEKTVQKDKPKAASRSGGGPRSDQATADRTAASAAGSEASQASRASWQNEMRARIVRAKRFPSGADGAVGVAVVSVTFSGSGSVISAQLVRSSGNAALDGEAVAVMHRAAPFPPPPGNQVITQLIPLNFSRR</sequence>
<keyword evidence="13" id="KW-1185">Reference proteome</keyword>
<keyword evidence="6" id="KW-0812">Transmembrane</keyword>
<evidence type="ECO:0000256" key="7">
    <source>
        <dbReference type="ARBA" id="ARBA00022927"/>
    </source>
</evidence>
<keyword evidence="3" id="KW-0813">Transport</keyword>
<dbReference type="EMBL" id="JACHOP010000003">
    <property type="protein sequence ID" value="MBB5756494.1"/>
    <property type="molecule type" value="Genomic_DNA"/>
</dbReference>
<evidence type="ECO:0000256" key="6">
    <source>
        <dbReference type="ARBA" id="ARBA00022692"/>
    </source>
</evidence>
<dbReference type="GO" id="GO:0098797">
    <property type="term" value="C:plasma membrane protein complex"/>
    <property type="evidence" value="ECO:0007669"/>
    <property type="project" value="TreeGrafter"/>
</dbReference>
<keyword evidence="9" id="KW-0472">Membrane</keyword>
<reference evidence="12 13" key="1">
    <citation type="submission" date="2020-08" db="EMBL/GenBank/DDBJ databases">
        <title>Genomic Encyclopedia of Type Strains, Phase IV (KMG-IV): sequencing the most valuable type-strain genomes for metagenomic binning, comparative biology and taxonomic classification.</title>
        <authorList>
            <person name="Goeker M."/>
        </authorList>
    </citation>
    <scope>NUCLEOTIDE SEQUENCE [LARGE SCALE GENOMIC DNA]</scope>
    <source>
        <strain evidence="12 13">DSM 2163</strain>
    </source>
</reference>
<dbReference type="Gene3D" id="3.30.1150.10">
    <property type="match status" value="1"/>
</dbReference>
<evidence type="ECO:0000256" key="2">
    <source>
        <dbReference type="ARBA" id="ARBA00006555"/>
    </source>
</evidence>
<dbReference type="InterPro" id="IPR051045">
    <property type="entry name" value="TonB-dependent_transducer"/>
</dbReference>
<feature type="compositionally biased region" description="Basic and acidic residues" evidence="10">
    <location>
        <begin position="137"/>
        <end position="171"/>
    </location>
</feature>
<dbReference type="NCBIfam" id="TIGR01352">
    <property type="entry name" value="tonB_Cterm"/>
    <property type="match status" value="1"/>
</dbReference>
<feature type="compositionally biased region" description="Pro residues" evidence="10">
    <location>
        <begin position="108"/>
        <end position="136"/>
    </location>
</feature>
<dbReference type="PROSITE" id="PS52015">
    <property type="entry name" value="TONB_CTD"/>
    <property type="match status" value="1"/>
</dbReference>
<gene>
    <name evidence="12" type="ORF">HNR00_001192</name>
</gene>
<comment type="subcellular location">
    <subcellularLocation>
        <location evidence="1">Cell inner membrane</location>
        <topology evidence="1">Single-pass membrane protein</topology>
        <orientation evidence="1">Periplasmic side</orientation>
    </subcellularLocation>
</comment>
<evidence type="ECO:0000256" key="4">
    <source>
        <dbReference type="ARBA" id="ARBA00022475"/>
    </source>
</evidence>
<evidence type="ECO:0000313" key="13">
    <source>
        <dbReference type="Proteomes" id="UP000583454"/>
    </source>
</evidence>
<dbReference type="PANTHER" id="PTHR33446">
    <property type="entry name" value="PROTEIN TONB-RELATED"/>
    <property type="match status" value="1"/>
</dbReference>
<dbReference type="Pfam" id="PF13103">
    <property type="entry name" value="TonB_2"/>
    <property type="match status" value="1"/>
</dbReference>
<feature type="compositionally biased region" description="Low complexity" evidence="10">
    <location>
        <begin position="182"/>
        <end position="206"/>
    </location>
</feature>
<evidence type="ECO:0000256" key="5">
    <source>
        <dbReference type="ARBA" id="ARBA00022519"/>
    </source>
</evidence>
<feature type="domain" description="TonB C-terminal" evidence="11">
    <location>
        <begin position="206"/>
        <end position="292"/>
    </location>
</feature>
<dbReference type="InterPro" id="IPR037682">
    <property type="entry name" value="TonB_C"/>
</dbReference>
<keyword evidence="4" id="KW-1003">Cell membrane</keyword>
<keyword evidence="7" id="KW-0653">Protein transport</keyword>
<evidence type="ECO:0000259" key="11">
    <source>
        <dbReference type="PROSITE" id="PS52015"/>
    </source>
</evidence>
<evidence type="ECO:0000256" key="3">
    <source>
        <dbReference type="ARBA" id="ARBA00022448"/>
    </source>
</evidence>
<evidence type="ECO:0000256" key="9">
    <source>
        <dbReference type="ARBA" id="ARBA00023136"/>
    </source>
</evidence>
<protein>
    <submittedName>
        <fullName evidence="12">Protein TonB</fullName>
    </submittedName>
</protein>
<dbReference type="GO" id="GO:0015031">
    <property type="term" value="P:protein transport"/>
    <property type="evidence" value="ECO:0007669"/>
    <property type="project" value="UniProtKB-KW"/>
</dbReference>
<name>A0A840ZH12_9HYPH</name>
<organism evidence="12 13">
    <name type="scientific">Methylorubrum rhodinum</name>
    <dbReference type="NCBI Taxonomy" id="29428"/>
    <lineage>
        <taxon>Bacteria</taxon>
        <taxon>Pseudomonadati</taxon>
        <taxon>Pseudomonadota</taxon>
        <taxon>Alphaproteobacteria</taxon>
        <taxon>Hyphomicrobiales</taxon>
        <taxon>Methylobacteriaceae</taxon>
        <taxon>Methylorubrum</taxon>
    </lineage>
</organism>
<comment type="caution">
    <text evidence="12">The sequence shown here is derived from an EMBL/GenBank/DDBJ whole genome shotgun (WGS) entry which is preliminary data.</text>
</comment>
<proteinExistence type="inferred from homology"/>
<evidence type="ECO:0000256" key="8">
    <source>
        <dbReference type="ARBA" id="ARBA00022989"/>
    </source>
</evidence>
<feature type="compositionally biased region" description="Polar residues" evidence="10">
    <location>
        <begin position="80"/>
        <end position="99"/>
    </location>
</feature>
<keyword evidence="5" id="KW-0997">Cell inner membrane</keyword>
<evidence type="ECO:0000256" key="1">
    <source>
        <dbReference type="ARBA" id="ARBA00004383"/>
    </source>
</evidence>
<dbReference type="RefSeq" id="WP_183566354.1">
    <property type="nucleotide sequence ID" value="NZ_JACHOP010000003.1"/>
</dbReference>
<dbReference type="SUPFAM" id="SSF74653">
    <property type="entry name" value="TolA/TonB C-terminal domain"/>
    <property type="match status" value="1"/>
</dbReference>
<dbReference type="GO" id="GO:0055085">
    <property type="term" value="P:transmembrane transport"/>
    <property type="evidence" value="ECO:0007669"/>
    <property type="project" value="InterPro"/>
</dbReference>
<dbReference type="GO" id="GO:0031992">
    <property type="term" value="F:energy transducer activity"/>
    <property type="evidence" value="ECO:0007669"/>
    <property type="project" value="TreeGrafter"/>
</dbReference>
<dbReference type="PANTHER" id="PTHR33446:SF2">
    <property type="entry name" value="PROTEIN TONB"/>
    <property type="match status" value="1"/>
</dbReference>
<feature type="region of interest" description="Disordered" evidence="10">
    <location>
        <begin position="78"/>
        <end position="208"/>
    </location>
</feature>
<accession>A0A840ZH12</accession>
<dbReference type="InterPro" id="IPR006260">
    <property type="entry name" value="TonB/TolA_C"/>
</dbReference>
<dbReference type="AlphaFoldDB" id="A0A840ZH12"/>
<evidence type="ECO:0000256" key="10">
    <source>
        <dbReference type="SAM" id="MobiDB-lite"/>
    </source>
</evidence>
<keyword evidence="8" id="KW-1133">Transmembrane helix</keyword>
<comment type="similarity">
    <text evidence="2">Belongs to the TonB family.</text>
</comment>
<dbReference type="Proteomes" id="UP000583454">
    <property type="component" value="Unassembled WGS sequence"/>
</dbReference>
<evidence type="ECO:0000313" key="12">
    <source>
        <dbReference type="EMBL" id="MBB5756494.1"/>
    </source>
</evidence>